<reference evidence="4" key="1">
    <citation type="submission" date="2022-11" db="UniProtKB">
        <authorList>
            <consortium name="WormBaseParasite"/>
        </authorList>
    </citation>
    <scope>IDENTIFICATION</scope>
</reference>
<dbReference type="SMART" id="SM00365">
    <property type="entry name" value="LRR_SD22"/>
    <property type="match status" value="3"/>
</dbReference>
<evidence type="ECO:0000313" key="4">
    <source>
        <dbReference type="WBParaSite" id="PSAMB.scaffold2138size25130.g16651.t1"/>
    </source>
</evidence>
<evidence type="ECO:0000256" key="1">
    <source>
        <dbReference type="ARBA" id="ARBA00022614"/>
    </source>
</evidence>
<keyword evidence="1" id="KW-0433">Leucine-rich repeat</keyword>
<dbReference type="Pfam" id="PF00560">
    <property type="entry name" value="LRR_1"/>
    <property type="match status" value="1"/>
</dbReference>
<dbReference type="Gene3D" id="3.80.10.10">
    <property type="entry name" value="Ribonuclease Inhibitor"/>
    <property type="match status" value="2"/>
</dbReference>
<dbReference type="WBParaSite" id="PSAMB.scaffold2138size25130.g16651.t1">
    <property type="protein sequence ID" value="PSAMB.scaffold2138size25130.g16651.t1"/>
    <property type="gene ID" value="PSAMB.scaffold2138size25130.g16651"/>
</dbReference>
<dbReference type="GO" id="GO:0005929">
    <property type="term" value="C:cilium"/>
    <property type="evidence" value="ECO:0007669"/>
    <property type="project" value="UniProtKB-SubCell"/>
</dbReference>
<proteinExistence type="predicted"/>
<keyword evidence="2" id="KW-0677">Repeat</keyword>
<dbReference type="SMART" id="SM00369">
    <property type="entry name" value="LRR_TYP"/>
    <property type="match status" value="3"/>
</dbReference>
<dbReference type="PROSITE" id="PS51450">
    <property type="entry name" value="LRR"/>
    <property type="match status" value="3"/>
</dbReference>
<dbReference type="Proteomes" id="UP000887566">
    <property type="component" value="Unplaced"/>
</dbReference>
<sequence>MPDNDLLDLSKRGLSKFPVDISEGRDYEEIKRLNLCGNCFQTLEGLARFPALRDIDASFNELHRLACFLSVKATLQQLNVASNQICTADNLNSLEKLQTLNMAGNKLEQFPILDKLVHLRELDLSGNRLTKLPNLSHLPSLVSVSLRELRISSLAEAAKALPNSLQSLDLSFNLIRDLSEALWLSHLRNLESLSFSGNPCVSTDCRAFDYRPYLINCCLNLDTIGSPNLRTIDGFVVSETEQLKGEWLYSQGKGRQFKPGSGKQLAEYLTAVCPLDLSNRPLSTSFDDNLVKVLQKRNQYLNESLTSSGTEYMHDSFSLGHHQKENRAPLSSDRCSSAMMTATPSTVLSPRQESVAEEDNLDVSNESVKNAYDAYDERSAVANFPSSFPALQQQQHDVFHSHGTEKVFITWQENWRQNWVHVVDEINDVTKKQDDVIFVMARQSDAIAGKSSIILIIPSKNDAILVTTKEDDVFAGQSDVTLKQNDVACCKSDVSKY</sequence>
<dbReference type="AlphaFoldDB" id="A0A914VMX6"/>
<dbReference type="InterPro" id="IPR050576">
    <property type="entry name" value="Cilia_flagella_integrity"/>
</dbReference>
<dbReference type="PANTHER" id="PTHR45973">
    <property type="entry name" value="PROTEIN PHOSPHATASE 1 REGULATORY SUBUNIT SDS22-RELATED"/>
    <property type="match status" value="1"/>
</dbReference>
<dbReference type="PANTHER" id="PTHR45973:SF35">
    <property type="entry name" value="LEUCINE-RICH REPEAT-CONTAINING PROTEIN 43"/>
    <property type="match status" value="1"/>
</dbReference>
<evidence type="ECO:0000256" key="2">
    <source>
        <dbReference type="ARBA" id="ARBA00022737"/>
    </source>
</evidence>
<evidence type="ECO:0000313" key="3">
    <source>
        <dbReference type="Proteomes" id="UP000887566"/>
    </source>
</evidence>
<organism evidence="3 4">
    <name type="scientific">Plectus sambesii</name>
    <dbReference type="NCBI Taxonomy" id="2011161"/>
    <lineage>
        <taxon>Eukaryota</taxon>
        <taxon>Metazoa</taxon>
        <taxon>Ecdysozoa</taxon>
        <taxon>Nematoda</taxon>
        <taxon>Chromadorea</taxon>
        <taxon>Plectida</taxon>
        <taxon>Plectina</taxon>
        <taxon>Plectoidea</taxon>
        <taxon>Plectidae</taxon>
        <taxon>Plectus</taxon>
    </lineage>
</organism>
<dbReference type="InterPro" id="IPR003591">
    <property type="entry name" value="Leu-rich_rpt_typical-subtyp"/>
</dbReference>
<dbReference type="InterPro" id="IPR032675">
    <property type="entry name" value="LRR_dom_sf"/>
</dbReference>
<dbReference type="SUPFAM" id="SSF52058">
    <property type="entry name" value="L domain-like"/>
    <property type="match status" value="1"/>
</dbReference>
<accession>A0A914VMX6</accession>
<keyword evidence="3" id="KW-1185">Reference proteome</keyword>
<name>A0A914VMX6_9BILA</name>
<protein>
    <submittedName>
        <fullName evidence="4">Uncharacterized protein</fullName>
    </submittedName>
</protein>
<dbReference type="SMART" id="SM00364">
    <property type="entry name" value="LRR_BAC"/>
    <property type="match status" value="3"/>
</dbReference>
<dbReference type="InterPro" id="IPR001611">
    <property type="entry name" value="Leu-rich_rpt"/>
</dbReference>